<keyword evidence="4 6" id="KW-1133">Transmembrane helix</keyword>
<evidence type="ECO:0000256" key="4">
    <source>
        <dbReference type="ARBA" id="ARBA00022989"/>
    </source>
</evidence>
<keyword evidence="2" id="KW-0813">Transport</keyword>
<evidence type="ECO:0000256" key="3">
    <source>
        <dbReference type="ARBA" id="ARBA00022692"/>
    </source>
</evidence>
<dbReference type="EMBL" id="CAJVAF010000170">
    <property type="protein sequence ID" value="CAG7591269.1"/>
    <property type="molecule type" value="Genomic_DNA"/>
</dbReference>
<feature type="transmembrane region" description="Helical" evidence="6">
    <location>
        <begin position="453"/>
        <end position="471"/>
    </location>
</feature>
<comment type="subcellular location">
    <subcellularLocation>
        <location evidence="1">Membrane</location>
        <topology evidence="1">Multi-pass membrane protein</topology>
    </subcellularLocation>
</comment>
<comment type="caution">
    <text evidence="7">The sequence shown here is derived from an EMBL/GenBank/DDBJ whole genome shotgun (WGS) entry which is preliminary data.</text>
</comment>
<evidence type="ECO:0000256" key="6">
    <source>
        <dbReference type="SAM" id="Phobius"/>
    </source>
</evidence>
<dbReference type="PANTHER" id="PTHR43243">
    <property type="entry name" value="INNER MEMBRANE TRANSPORTER YGJI-RELATED"/>
    <property type="match status" value="1"/>
</dbReference>
<dbReference type="Proteomes" id="UP000837675">
    <property type="component" value="Unassembled WGS sequence"/>
</dbReference>
<evidence type="ECO:0000256" key="1">
    <source>
        <dbReference type="ARBA" id="ARBA00004141"/>
    </source>
</evidence>
<feature type="transmembrane region" description="Helical" evidence="6">
    <location>
        <begin position="58"/>
        <end position="82"/>
    </location>
</feature>
<dbReference type="AlphaFoldDB" id="A0A8S4C1G5"/>
<feature type="transmembrane region" description="Helical" evidence="6">
    <location>
        <begin position="429"/>
        <end position="447"/>
    </location>
</feature>
<dbReference type="PANTHER" id="PTHR43243:SF4">
    <property type="entry name" value="CATIONIC AMINO ACID TRANSPORTER 4"/>
    <property type="match status" value="1"/>
</dbReference>
<name>A0A8S4C1G5_9ACAR</name>
<reference evidence="7" key="1">
    <citation type="submission" date="2021-06" db="EMBL/GenBank/DDBJ databases">
        <authorList>
            <person name="Nardi T."/>
            <person name="Nardi T."/>
        </authorList>
    </citation>
    <scope>NUCLEOTIDE SEQUENCE</scope>
</reference>
<accession>A0A8S4C1G5</accession>
<protein>
    <submittedName>
        <fullName evidence="7">Amino acid permease</fullName>
    </submittedName>
</protein>
<keyword evidence="3 6" id="KW-0812">Transmembrane</keyword>
<evidence type="ECO:0000256" key="5">
    <source>
        <dbReference type="ARBA" id="ARBA00023136"/>
    </source>
</evidence>
<feature type="transmembrane region" description="Helical" evidence="6">
    <location>
        <begin position="396"/>
        <end position="417"/>
    </location>
</feature>
<feature type="transmembrane region" description="Helical" evidence="6">
    <location>
        <begin position="32"/>
        <end position="52"/>
    </location>
</feature>
<feature type="transmembrane region" description="Helical" evidence="6">
    <location>
        <begin position="371"/>
        <end position="390"/>
    </location>
</feature>
<keyword evidence="5 6" id="KW-0472">Membrane</keyword>
<feature type="transmembrane region" description="Helical" evidence="6">
    <location>
        <begin position="317"/>
        <end position="350"/>
    </location>
</feature>
<evidence type="ECO:0000313" key="8">
    <source>
        <dbReference type="Proteomes" id="UP000837675"/>
    </source>
</evidence>
<organism evidence="7 8">
    <name type="scientific">Hyalomma marginatum</name>
    <dbReference type="NCBI Taxonomy" id="34627"/>
    <lineage>
        <taxon>Eukaryota</taxon>
        <taxon>Metazoa</taxon>
        <taxon>Ecdysozoa</taxon>
        <taxon>Arthropoda</taxon>
        <taxon>Chelicerata</taxon>
        <taxon>Arachnida</taxon>
        <taxon>Acari</taxon>
        <taxon>Parasitiformes</taxon>
        <taxon>Ixodida</taxon>
        <taxon>Ixodoidea</taxon>
        <taxon>Ixodidae</taxon>
        <taxon>Hyalomminae</taxon>
        <taxon>Hyalomma</taxon>
    </lineage>
</organism>
<dbReference type="GO" id="GO:0016020">
    <property type="term" value="C:membrane"/>
    <property type="evidence" value="ECO:0007669"/>
    <property type="project" value="UniProtKB-SubCell"/>
</dbReference>
<feature type="transmembrane region" description="Helical" evidence="6">
    <location>
        <begin position="94"/>
        <end position="120"/>
    </location>
</feature>
<dbReference type="Pfam" id="PF13520">
    <property type="entry name" value="AA_permease_2"/>
    <property type="match status" value="1"/>
</dbReference>
<dbReference type="InterPro" id="IPR002293">
    <property type="entry name" value="AA/rel_permease1"/>
</dbReference>
<proteinExistence type="predicted"/>
<feature type="transmembrane region" description="Helical" evidence="6">
    <location>
        <begin position="235"/>
        <end position="254"/>
    </location>
</feature>
<evidence type="ECO:0000313" key="7">
    <source>
        <dbReference type="EMBL" id="CAG7591269.1"/>
    </source>
</evidence>
<feature type="transmembrane region" description="Helical" evidence="6">
    <location>
        <begin position="191"/>
        <end position="215"/>
    </location>
</feature>
<dbReference type="GO" id="GO:0015171">
    <property type="term" value="F:amino acid transmembrane transporter activity"/>
    <property type="evidence" value="ECO:0007669"/>
    <property type="project" value="TreeGrafter"/>
</dbReference>
<dbReference type="PIRSF" id="PIRSF006060">
    <property type="entry name" value="AA_transporter"/>
    <property type="match status" value="1"/>
</dbReference>
<feature type="transmembrane region" description="Helical" evidence="6">
    <location>
        <begin position="166"/>
        <end position="184"/>
    </location>
</feature>
<dbReference type="Gene3D" id="1.20.1740.10">
    <property type="entry name" value="Amino acid/polyamine transporter I"/>
    <property type="match status" value="1"/>
</dbReference>
<keyword evidence="8" id="KW-1185">Reference proteome</keyword>
<gene>
    <name evidence="7" type="ORF">MHYMCMPASI_00421</name>
</gene>
<sequence>MNISKYFKRKSINELVSEAEESKDLVRSLGTFQLILFGIGAIVGAGIFVLAGEAASRYAGPAITISFAISGLACVCAALCYAELSSMIPISGSAYTYIYATLGELAACVMAGFMTLGSFLSIASVASSWSGYIQSLLADFGIYIPAQFSATTGCAIELDGSSQVEVIFNLPAFFIVMLITYVLYKGIQTSSFVNAVIVFLKMAVLFGFIIIGAMYIDTTNWEPFLPTNTGEFGQYGISGIISGSAMVFFAYNGFDAVATAAQETKNPQRDLPIGILGSLVIATLTYVLVAGVLTGLVKYTELGVAQPIAIAVDKMGLPWFSLLVKVGATAGLTSVILVMLYGLIRVLFVISKDGLLPAFLSKLHPEYKTPHILTLICGFLIAIASSTVSLDTLVPLANFGIIGTFAIVCFAALFLRYSQPNLKRNFKCPLMPVIPIAGMLILLQIMSSLPTSTYFYALTWVGVIVLLYIFYGQSHSKLHVQK</sequence>
<feature type="transmembrane region" description="Helical" evidence="6">
    <location>
        <begin position="275"/>
        <end position="297"/>
    </location>
</feature>
<evidence type="ECO:0000256" key="2">
    <source>
        <dbReference type="ARBA" id="ARBA00022448"/>
    </source>
</evidence>